<sequence length="854" mass="89079">MTYLAWRTLRYRKLAFIATFVAVFFGVALIVACGGLMETGIRLAVPPQRLAAADVVVSGKQTYGVPKKDPQDTKDIKSVPLAERYWIDPGLVSRIQEVPGVERAVAEASFAATVVRDGAPVIVGTQSLGHGWDSAQLGPYRLDGQPPTQSGQVVLDRAVARLAGAKVGDRVDVVAGGVTSSFQVSGIATPPGEVDQTALFFSGDDERRLNPHTGSADAIGVMAKPGTDLDALRGRIERTLADRKLVVLTGDDRGTAEFPEAVGGQAQLIPLSGVFAGMTVFVAIFVVASTLGLSVQQRQKEIALLRSIGATPRQIRKMVRREALVVAVGAAILGVVPGVVLGPLLYHIVGEAGVISPVVEFHQGFLPYLIGPVVGIFAALMAANVAGRRPAKTRPTAGIAEAALQRKWVSWPRVVFAILFFGGGFALLLVTAIAMRGAVASATAGPAVMCWAIAIALISPGLTRLLAAILSVPARAFFGLAGYLGTINVRVRAVRVASAVTPIMLAVGLALANFYLQTTQNEAAERYYSDNLRADVVLSSTTGGFPADTVETLRSAPGVQAVSAYVTSAGWINKPYDGSHVESPWPLQGVNGASAADITGVRTTAGNLADLTGATVALPEVAGKNLSVGVGDQITLRLGDRSAVDLRVVALYPAKEGFETIMLPAELLAAHSTTGLARQILVTAAPGTDRDALAASVRQKLAGQPGTLIEDHDAITTFAERTKTLAWVNYLLVALVAGYTMISVANTLIVATAGRRRELGMQRLIGATRQQALQMLGVEAGMITIIGVILGTIASVVTLLPFSAVVLGRPVPSGSIFIYIAVVAGAAALTFAATLLPGRRAMFSRPAEAAVAVD</sequence>
<dbReference type="PROSITE" id="PS51257">
    <property type="entry name" value="PROKAR_LIPOPROTEIN"/>
    <property type="match status" value="1"/>
</dbReference>
<protein>
    <submittedName>
        <fullName evidence="8">Putative ABC transport system permease protein</fullName>
    </submittedName>
</protein>
<comment type="similarity">
    <text evidence="6">Belongs to the ABC-4 integral membrane protein family.</text>
</comment>
<keyword evidence="5" id="KW-0472">Membrane</keyword>
<comment type="subcellular location">
    <subcellularLocation>
        <location evidence="1">Cell membrane</location>
        <topology evidence="1">Multi-pass membrane protein</topology>
    </subcellularLocation>
</comment>
<evidence type="ECO:0000256" key="6">
    <source>
        <dbReference type="ARBA" id="ARBA00038076"/>
    </source>
</evidence>
<name>A0A109II55_9ACTN</name>
<keyword evidence="3" id="KW-0812">Transmembrane</keyword>
<gene>
    <name evidence="8" type="ORF">GA0070623_1846</name>
</gene>
<evidence type="ECO:0000259" key="7">
    <source>
        <dbReference type="Pfam" id="PF02687"/>
    </source>
</evidence>
<accession>A0A109II55</accession>
<dbReference type="EMBL" id="LT607752">
    <property type="protein sequence ID" value="SCG50773.1"/>
    <property type="molecule type" value="Genomic_DNA"/>
</dbReference>
<dbReference type="PANTHER" id="PTHR30572">
    <property type="entry name" value="MEMBRANE COMPONENT OF TRANSPORTER-RELATED"/>
    <property type="match status" value="1"/>
</dbReference>
<dbReference type="InterPro" id="IPR050250">
    <property type="entry name" value="Macrolide_Exporter_MacB"/>
</dbReference>
<feature type="domain" description="ABC3 transporter permease C-terminal" evidence="7">
    <location>
        <begin position="274"/>
        <end position="393"/>
    </location>
</feature>
<evidence type="ECO:0000256" key="3">
    <source>
        <dbReference type="ARBA" id="ARBA00022692"/>
    </source>
</evidence>
<evidence type="ECO:0000256" key="2">
    <source>
        <dbReference type="ARBA" id="ARBA00022475"/>
    </source>
</evidence>
<keyword evidence="2" id="KW-1003">Cell membrane</keyword>
<dbReference type="PANTHER" id="PTHR30572:SF4">
    <property type="entry name" value="ABC TRANSPORTER PERMEASE YTRF"/>
    <property type="match status" value="1"/>
</dbReference>
<dbReference type="GO" id="GO:0005886">
    <property type="term" value="C:plasma membrane"/>
    <property type="evidence" value="ECO:0007669"/>
    <property type="project" value="UniProtKB-SubCell"/>
</dbReference>
<organism evidence="8 9">
    <name type="scientific">Micromonospora rifamycinica</name>
    <dbReference type="NCBI Taxonomy" id="291594"/>
    <lineage>
        <taxon>Bacteria</taxon>
        <taxon>Bacillati</taxon>
        <taxon>Actinomycetota</taxon>
        <taxon>Actinomycetes</taxon>
        <taxon>Micromonosporales</taxon>
        <taxon>Micromonosporaceae</taxon>
        <taxon>Micromonospora</taxon>
    </lineage>
</organism>
<evidence type="ECO:0000313" key="9">
    <source>
        <dbReference type="Proteomes" id="UP000198226"/>
    </source>
</evidence>
<feature type="domain" description="ABC3 transporter permease C-terminal" evidence="7">
    <location>
        <begin position="731"/>
        <end position="843"/>
    </location>
</feature>
<keyword evidence="9" id="KW-1185">Reference proteome</keyword>
<proteinExistence type="inferred from homology"/>
<dbReference type="OrthoDB" id="3223244at2"/>
<keyword evidence="4" id="KW-1133">Transmembrane helix</keyword>
<dbReference type="AlphaFoldDB" id="A0A109II55"/>
<dbReference type="GO" id="GO:0022857">
    <property type="term" value="F:transmembrane transporter activity"/>
    <property type="evidence" value="ECO:0007669"/>
    <property type="project" value="TreeGrafter"/>
</dbReference>
<evidence type="ECO:0000256" key="1">
    <source>
        <dbReference type="ARBA" id="ARBA00004651"/>
    </source>
</evidence>
<reference evidence="9" key="1">
    <citation type="submission" date="2016-06" db="EMBL/GenBank/DDBJ databases">
        <authorList>
            <person name="Varghese N."/>
            <person name="Submissions Spin"/>
        </authorList>
    </citation>
    <scope>NUCLEOTIDE SEQUENCE [LARGE SCALE GENOMIC DNA]</scope>
    <source>
        <strain evidence="9">DSM 44983</strain>
    </source>
</reference>
<dbReference type="InterPro" id="IPR003838">
    <property type="entry name" value="ABC3_permease_C"/>
</dbReference>
<dbReference type="Proteomes" id="UP000198226">
    <property type="component" value="Chromosome I"/>
</dbReference>
<dbReference type="RefSeq" id="WP_067311853.1">
    <property type="nucleotide sequence ID" value="NZ_LRMV01000116.1"/>
</dbReference>
<evidence type="ECO:0000256" key="5">
    <source>
        <dbReference type="ARBA" id="ARBA00023136"/>
    </source>
</evidence>
<dbReference type="Pfam" id="PF02687">
    <property type="entry name" value="FtsX"/>
    <property type="match status" value="2"/>
</dbReference>
<evidence type="ECO:0000256" key="4">
    <source>
        <dbReference type="ARBA" id="ARBA00022989"/>
    </source>
</evidence>
<evidence type="ECO:0000313" key="8">
    <source>
        <dbReference type="EMBL" id="SCG50773.1"/>
    </source>
</evidence>